<keyword evidence="3" id="KW-1185">Reference proteome</keyword>
<dbReference type="Pfam" id="PF01322">
    <property type="entry name" value="Cytochrom_C_2"/>
    <property type="match status" value="1"/>
</dbReference>
<dbReference type="GO" id="GO:0022900">
    <property type="term" value="P:electron transport chain"/>
    <property type="evidence" value="ECO:0007669"/>
    <property type="project" value="InterPro"/>
</dbReference>
<dbReference type="EMBL" id="FMWD01000001">
    <property type="protein sequence ID" value="SCZ49980.1"/>
    <property type="molecule type" value="Genomic_DNA"/>
</dbReference>
<dbReference type="STRING" id="415747.SAMN03097708_00309"/>
<evidence type="ECO:0000313" key="2">
    <source>
        <dbReference type="EMBL" id="SCZ49980.1"/>
    </source>
</evidence>
<keyword evidence="1" id="KW-0732">Signal</keyword>
<dbReference type="GO" id="GO:0020037">
    <property type="term" value="F:heme binding"/>
    <property type="evidence" value="ECO:0007669"/>
    <property type="project" value="InterPro"/>
</dbReference>
<organism evidence="2 3">
    <name type="scientific">Thiohalomonas denitrificans</name>
    <dbReference type="NCBI Taxonomy" id="415747"/>
    <lineage>
        <taxon>Bacteria</taxon>
        <taxon>Pseudomonadati</taxon>
        <taxon>Pseudomonadota</taxon>
        <taxon>Gammaproteobacteria</taxon>
        <taxon>Thiohalomonadales</taxon>
        <taxon>Thiohalomonadaceae</taxon>
        <taxon>Thiohalomonas</taxon>
    </lineage>
</organism>
<feature type="chain" id="PRO_5011666154" evidence="1">
    <location>
        <begin position="24"/>
        <end position="138"/>
    </location>
</feature>
<dbReference type="GO" id="GO:0009055">
    <property type="term" value="F:electron transfer activity"/>
    <property type="evidence" value="ECO:0007669"/>
    <property type="project" value="InterPro"/>
</dbReference>
<gene>
    <name evidence="2" type="ORF">SAMN03097708_00309</name>
</gene>
<protein>
    <submittedName>
        <fullName evidence="2">Cytochrome c556</fullName>
    </submittedName>
</protein>
<evidence type="ECO:0000313" key="3">
    <source>
        <dbReference type="Proteomes" id="UP000199648"/>
    </source>
</evidence>
<dbReference type="SUPFAM" id="SSF47175">
    <property type="entry name" value="Cytochromes"/>
    <property type="match status" value="1"/>
</dbReference>
<dbReference type="InterPro" id="IPR002321">
    <property type="entry name" value="Cyt_c_II"/>
</dbReference>
<dbReference type="Proteomes" id="UP000199648">
    <property type="component" value="Unassembled WGS sequence"/>
</dbReference>
<dbReference type="GO" id="GO:0005506">
    <property type="term" value="F:iron ion binding"/>
    <property type="evidence" value="ECO:0007669"/>
    <property type="project" value="InterPro"/>
</dbReference>
<dbReference type="RefSeq" id="WP_092991882.1">
    <property type="nucleotide sequence ID" value="NZ_FMWD01000001.1"/>
</dbReference>
<dbReference type="AlphaFoldDB" id="A0A1G5PLF9"/>
<dbReference type="OrthoDB" id="1430833at2"/>
<name>A0A1G5PLF9_9GAMM</name>
<dbReference type="InterPro" id="IPR010980">
    <property type="entry name" value="Cyt_c/b562"/>
</dbReference>
<feature type="signal peptide" evidence="1">
    <location>
        <begin position="1"/>
        <end position="23"/>
    </location>
</feature>
<proteinExistence type="predicted"/>
<evidence type="ECO:0000256" key="1">
    <source>
        <dbReference type="SAM" id="SignalP"/>
    </source>
</evidence>
<accession>A0A1G5PLF9</accession>
<reference evidence="2 3" key="1">
    <citation type="submission" date="2016-10" db="EMBL/GenBank/DDBJ databases">
        <authorList>
            <person name="de Groot N.N."/>
        </authorList>
    </citation>
    <scope>NUCLEOTIDE SEQUENCE [LARGE SCALE GENOMIC DNA]</scope>
    <source>
        <strain evidence="2 3">HLD2</strain>
    </source>
</reference>
<dbReference type="Gene3D" id="1.20.120.10">
    <property type="entry name" value="Cytochrome c/b562"/>
    <property type="match status" value="1"/>
</dbReference>
<sequence length="138" mass="15154">MGGKFFAVLITGALTGISGLAVAADLKNIMAQLGRDMHQVSDGIMQDDLEQVAQGAQAVADHPRPSLGQRWRILQGMGNELEGFRQADARVHDQAVELGEVARAGDREGVVKHYFELVEACIACHDQYRQPVRELMRE</sequence>
<dbReference type="PROSITE" id="PS51009">
    <property type="entry name" value="CYTCII"/>
    <property type="match status" value="1"/>
</dbReference>